<evidence type="ECO:0000256" key="11">
    <source>
        <dbReference type="RuleBase" id="RU363115"/>
    </source>
</evidence>
<keyword evidence="3" id="KW-0813">Transport</keyword>
<dbReference type="GO" id="GO:0000407">
    <property type="term" value="C:phagophore assembly site"/>
    <property type="evidence" value="ECO:0007669"/>
    <property type="project" value="UniProtKB-SubCell"/>
</dbReference>
<evidence type="ECO:0000256" key="6">
    <source>
        <dbReference type="ARBA" id="ARBA00022801"/>
    </source>
</evidence>
<feature type="region of interest" description="Disordered" evidence="12">
    <location>
        <begin position="826"/>
        <end position="979"/>
    </location>
</feature>
<evidence type="ECO:0000259" key="13">
    <source>
        <dbReference type="Pfam" id="PF03416"/>
    </source>
</evidence>
<dbReference type="GO" id="GO:0000045">
    <property type="term" value="P:autophagosome assembly"/>
    <property type="evidence" value="ECO:0007669"/>
    <property type="project" value="TreeGrafter"/>
</dbReference>
<feature type="compositionally biased region" description="Basic and acidic residues" evidence="12">
    <location>
        <begin position="954"/>
        <end position="965"/>
    </location>
</feature>
<keyword evidence="6 11" id="KW-0378">Hydrolase</keyword>
<evidence type="ECO:0000256" key="4">
    <source>
        <dbReference type="ARBA" id="ARBA00022490"/>
    </source>
</evidence>
<dbReference type="EMBL" id="KN817588">
    <property type="protein sequence ID" value="KJA18531.1"/>
    <property type="molecule type" value="Genomic_DNA"/>
</dbReference>
<dbReference type="GO" id="GO:0000423">
    <property type="term" value="P:mitophagy"/>
    <property type="evidence" value="ECO:0007669"/>
    <property type="project" value="TreeGrafter"/>
</dbReference>
<feature type="compositionally biased region" description="Basic and acidic residues" evidence="12">
    <location>
        <begin position="867"/>
        <end position="899"/>
    </location>
</feature>
<protein>
    <recommendedName>
        <fullName evidence="11">Cysteine protease</fullName>
        <ecNumber evidence="11">3.4.22.-</ecNumber>
    </recommendedName>
</protein>
<keyword evidence="15" id="KW-1185">Reference proteome</keyword>
<dbReference type="AlphaFoldDB" id="A0A0D2NP07"/>
<dbReference type="OMA" id="RVWCTYR"/>
<sequence length="979" mass="104672">MSTTSSSPPSLGDLSSPSTSAPSSKLPRFMQKQTRDRSKSESVTISSPTEPSVLKQRSKFLSMNKKRKSIAPADDESNVQTLPIVVDPPPHEDEDDADDDSLGAIVAPVLRARAVSECPPPSTSAAQHVQSLYSSTSSGSARLGDLPTRLGGWLAHTFSASSNDLSLPAILAQHSPGGAREGSASPRRTTGPAALLAAAKHGKGTLDKAMRFLRDSDAVPDRCPDPIWLLGVRHPGWEPPASDGLPLVLHRKEGKTKARRGSWRSSLSATESAPVLPTPGASTPPDPALAWPPAFYADFTSRVWLTYRSHLASPIRDTRLVELEPCSPPDQLSHAHPQESQDDKSLTPGRKVWPWAAEKSWNADSGWGCMVRTGQSLLANALIEVLLGRGKLIFTNLHWRRPPHPVATADYATYVRIITWFLDTPDSHAPFSVHRMALAGKELGTQVGQWFGPSVAAGAIKTLVSAFPECGLGVALAIDGTLYETEVFAASHDSTSRTPRRAQSGTWGARPVLLLLGVRLGISGVNPIYHDSIKMLYTFPQSVGIAGGRPASSYYFVGSQADSLFYLDPHHARPAVPLRPPPPPHVQAQYTEQRRREEEVARDGRRRALAGLQGEHSRSSTTATAGTNTSALRPQPPASPTSVRSGASSSSFSYHTPVSPSPLQHQFSGSSSDTQQTEAADAAREADGGDGDDWEGAPEEDESRSPPPSYEQHGQHRFAGAAQGPAPGTPPARTGGAAPPLDPLQLHYCNAYAAADLATFHCTRVRKMAVSALDPSMLLGFVVRDADDWADLRRRVGDLPRAIFAIADEPPTWPADVDDEMDLQSVSDEEGMEEEDDDEDEGGEGVEDSNAQPGPPSSDDEHDSEGDERSHLPHRQDNSDARRGGKEAPRASADARVDGDASVATAEDAAEGDDDDSEDDDVQPASAPPARAAGPATPQRTSVVGGSRGGSRTRNVDRAYMDDVAYKPYTRAHPEDLVS</sequence>
<evidence type="ECO:0000313" key="14">
    <source>
        <dbReference type="EMBL" id="KJA18531.1"/>
    </source>
</evidence>
<dbReference type="STRING" id="945553.A0A0D2NP07"/>
<feature type="compositionally biased region" description="Acidic residues" evidence="12">
    <location>
        <begin position="826"/>
        <end position="847"/>
    </location>
</feature>
<evidence type="ECO:0000256" key="3">
    <source>
        <dbReference type="ARBA" id="ARBA00022448"/>
    </source>
</evidence>
<dbReference type="GO" id="GO:0034727">
    <property type="term" value="P:piecemeal microautophagy of the nucleus"/>
    <property type="evidence" value="ECO:0007669"/>
    <property type="project" value="TreeGrafter"/>
</dbReference>
<dbReference type="SUPFAM" id="SSF54001">
    <property type="entry name" value="Cysteine proteinases"/>
    <property type="match status" value="2"/>
</dbReference>
<dbReference type="GO" id="GO:0004197">
    <property type="term" value="F:cysteine-type endopeptidase activity"/>
    <property type="evidence" value="ECO:0007669"/>
    <property type="project" value="TreeGrafter"/>
</dbReference>
<dbReference type="GO" id="GO:0015031">
    <property type="term" value="P:protein transport"/>
    <property type="evidence" value="ECO:0007669"/>
    <property type="project" value="UniProtKB-KW"/>
</dbReference>
<feature type="compositionally biased region" description="Low complexity" evidence="12">
    <location>
        <begin position="1"/>
        <end position="24"/>
    </location>
</feature>
<feature type="compositionally biased region" description="Acidic residues" evidence="12">
    <location>
        <begin position="688"/>
        <end position="702"/>
    </location>
</feature>
<reference evidence="15" key="1">
    <citation type="submission" date="2014-04" db="EMBL/GenBank/DDBJ databases">
        <title>Evolutionary Origins and Diversification of the Mycorrhizal Mutualists.</title>
        <authorList>
            <consortium name="DOE Joint Genome Institute"/>
            <consortium name="Mycorrhizal Genomics Consortium"/>
            <person name="Kohler A."/>
            <person name="Kuo A."/>
            <person name="Nagy L.G."/>
            <person name="Floudas D."/>
            <person name="Copeland A."/>
            <person name="Barry K.W."/>
            <person name="Cichocki N."/>
            <person name="Veneault-Fourrey C."/>
            <person name="LaButti K."/>
            <person name="Lindquist E.A."/>
            <person name="Lipzen A."/>
            <person name="Lundell T."/>
            <person name="Morin E."/>
            <person name="Murat C."/>
            <person name="Riley R."/>
            <person name="Ohm R."/>
            <person name="Sun H."/>
            <person name="Tunlid A."/>
            <person name="Henrissat B."/>
            <person name="Grigoriev I.V."/>
            <person name="Hibbett D.S."/>
            <person name="Martin F."/>
        </authorList>
    </citation>
    <scope>NUCLEOTIDE SEQUENCE [LARGE SCALE GENOMIC DNA]</scope>
    <source>
        <strain evidence="15">FD-334 SS-4</strain>
    </source>
</reference>
<feature type="region of interest" description="Disordered" evidence="12">
    <location>
        <begin position="253"/>
        <end position="284"/>
    </location>
</feature>
<evidence type="ECO:0000313" key="15">
    <source>
        <dbReference type="Proteomes" id="UP000054270"/>
    </source>
</evidence>
<evidence type="ECO:0000256" key="5">
    <source>
        <dbReference type="ARBA" id="ARBA00022670"/>
    </source>
</evidence>
<dbReference type="InterPro" id="IPR046792">
    <property type="entry name" value="Peptidase_C54_cat"/>
</dbReference>
<accession>A0A0D2NP07</accession>
<evidence type="ECO:0000256" key="7">
    <source>
        <dbReference type="ARBA" id="ARBA00022807"/>
    </source>
</evidence>
<feature type="compositionally biased region" description="Low complexity" evidence="12">
    <location>
        <begin position="619"/>
        <end position="631"/>
    </location>
</feature>
<keyword evidence="8" id="KW-0653">Protein transport</keyword>
<dbReference type="OrthoDB" id="2960936at2759"/>
<dbReference type="EC" id="3.4.22.-" evidence="11"/>
<dbReference type="PANTHER" id="PTHR22624">
    <property type="entry name" value="CYSTEINE PROTEASE ATG4"/>
    <property type="match status" value="1"/>
</dbReference>
<evidence type="ECO:0000256" key="9">
    <source>
        <dbReference type="ARBA" id="ARBA00023006"/>
    </source>
</evidence>
<feature type="compositionally biased region" description="Low complexity" evidence="12">
    <location>
        <begin position="924"/>
        <end position="953"/>
    </location>
</feature>
<feature type="compositionally biased region" description="Acidic residues" evidence="12">
    <location>
        <begin position="908"/>
        <end position="922"/>
    </location>
</feature>
<feature type="compositionally biased region" description="Low complexity" evidence="12">
    <location>
        <begin position="640"/>
        <end position="653"/>
    </location>
</feature>
<keyword evidence="9" id="KW-0072">Autophagy</keyword>
<feature type="region of interest" description="Disordered" evidence="12">
    <location>
        <begin position="324"/>
        <end position="348"/>
    </location>
</feature>
<comment type="subcellular location">
    <subcellularLocation>
        <location evidence="11">Nucleus</location>
    </subcellularLocation>
    <subcellularLocation>
        <location evidence="11">Cytoplasm</location>
    </subcellularLocation>
    <subcellularLocation>
        <location evidence="1">Preautophagosomal structure</location>
    </subcellularLocation>
</comment>
<feature type="compositionally biased region" description="Polar residues" evidence="12">
    <location>
        <begin position="41"/>
        <end position="50"/>
    </location>
</feature>
<feature type="compositionally biased region" description="Low complexity" evidence="12">
    <location>
        <begin position="719"/>
        <end position="739"/>
    </location>
</feature>
<dbReference type="Proteomes" id="UP000054270">
    <property type="component" value="Unassembled WGS sequence"/>
</dbReference>
<feature type="region of interest" description="Disordered" evidence="12">
    <location>
        <begin position="573"/>
        <end position="739"/>
    </location>
</feature>
<evidence type="ECO:0000256" key="12">
    <source>
        <dbReference type="SAM" id="MobiDB-lite"/>
    </source>
</evidence>
<dbReference type="GO" id="GO:0035973">
    <property type="term" value="P:aggrephagy"/>
    <property type="evidence" value="ECO:0007669"/>
    <property type="project" value="TreeGrafter"/>
</dbReference>
<feature type="domain" description="Peptidase C54 catalytic" evidence="13">
    <location>
        <begin position="294"/>
        <end position="591"/>
    </location>
</feature>
<keyword evidence="7" id="KW-0788">Thiol protease</keyword>
<organism evidence="14 15">
    <name type="scientific">Hypholoma sublateritium (strain FD-334 SS-4)</name>
    <dbReference type="NCBI Taxonomy" id="945553"/>
    <lineage>
        <taxon>Eukaryota</taxon>
        <taxon>Fungi</taxon>
        <taxon>Dikarya</taxon>
        <taxon>Basidiomycota</taxon>
        <taxon>Agaricomycotina</taxon>
        <taxon>Agaricomycetes</taxon>
        <taxon>Agaricomycetidae</taxon>
        <taxon>Agaricales</taxon>
        <taxon>Agaricineae</taxon>
        <taxon>Strophariaceae</taxon>
        <taxon>Hypholoma</taxon>
    </lineage>
</organism>
<feature type="region of interest" description="Disordered" evidence="12">
    <location>
        <begin position="1"/>
        <end position="99"/>
    </location>
</feature>
<dbReference type="InterPro" id="IPR005078">
    <property type="entry name" value="Peptidase_C54"/>
</dbReference>
<gene>
    <name evidence="14" type="ORF">HYPSUDRAFT_190938</name>
</gene>
<comment type="catalytic activity">
    <reaction evidence="10">
        <text>[protein]-C-terminal L-amino acid-glycyl-phosphatidylethanolamide + H2O = [protein]-C-terminal L-amino acid-glycine + a 1,2-diacyl-sn-glycero-3-phosphoethanolamine</text>
        <dbReference type="Rhea" id="RHEA:67548"/>
        <dbReference type="Rhea" id="RHEA-COMP:17323"/>
        <dbReference type="Rhea" id="RHEA-COMP:17324"/>
        <dbReference type="ChEBI" id="CHEBI:15377"/>
        <dbReference type="ChEBI" id="CHEBI:64612"/>
        <dbReference type="ChEBI" id="CHEBI:172940"/>
        <dbReference type="ChEBI" id="CHEBI:172941"/>
    </reaction>
    <physiologicalReaction direction="left-to-right" evidence="10">
        <dbReference type="Rhea" id="RHEA:67549"/>
    </physiologicalReaction>
</comment>
<proteinExistence type="inferred from homology"/>
<comment type="similarity">
    <text evidence="2 11">Belongs to the peptidase C54 family.</text>
</comment>
<feature type="compositionally biased region" description="Polar residues" evidence="12">
    <location>
        <begin position="654"/>
        <end position="677"/>
    </location>
</feature>
<dbReference type="Pfam" id="PF03416">
    <property type="entry name" value="Peptidase_C54"/>
    <property type="match status" value="2"/>
</dbReference>
<dbReference type="GO" id="GO:0016485">
    <property type="term" value="P:protein processing"/>
    <property type="evidence" value="ECO:0007669"/>
    <property type="project" value="TreeGrafter"/>
</dbReference>
<name>A0A0D2NP07_HYPSF</name>
<dbReference type="GO" id="GO:0019786">
    <property type="term" value="F:protein-phosphatidylethanolamide deconjugating activity"/>
    <property type="evidence" value="ECO:0007669"/>
    <property type="project" value="InterPro"/>
</dbReference>
<feature type="compositionally biased region" description="Basic and acidic residues" evidence="12">
    <location>
        <begin position="336"/>
        <end position="345"/>
    </location>
</feature>
<dbReference type="PANTHER" id="PTHR22624:SF49">
    <property type="entry name" value="CYSTEINE PROTEASE"/>
    <property type="match status" value="1"/>
</dbReference>
<dbReference type="InterPro" id="IPR038765">
    <property type="entry name" value="Papain-like_cys_pep_sf"/>
</dbReference>
<evidence type="ECO:0000256" key="8">
    <source>
        <dbReference type="ARBA" id="ARBA00022927"/>
    </source>
</evidence>
<comment type="function">
    <text evidence="11">Required for selective autophagic degradation of the nucleus (nucleophagy) as well as for mitophagy which contributes to regulate mitochondrial quantity and quality by eliminating the mitochondria to a basal level to fulfill cellular energy requirements and preventing excess ROS production.</text>
</comment>
<keyword evidence="5 11" id="KW-0645">Protease</keyword>
<keyword evidence="4 11" id="KW-0963">Cytoplasm</keyword>
<dbReference type="GO" id="GO:0005634">
    <property type="term" value="C:nucleus"/>
    <property type="evidence" value="ECO:0007669"/>
    <property type="project" value="UniProtKB-SubCell"/>
</dbReference>
<keyword evidence="11" id="KW-0539">Nucleus</keyword>
<feature type="domain" description="Peptidase C54 catalytic" evidence="13">
    <location>
        <begin position="741"/>
        <end position="794"/>
    </location>
</feature>
<evidence type="ECO:0000256" key="1">
    <source>
        <dbReference type="ARBA" id="ARBA00004329"/>
    </source>
</evidence>
<feature type="compositionally biased region" description="Basic residues" evidence="12">
    <location>
        <begin position="253"/>
        <end position="262"/>
    </location>
</feature>
<evidence type="ECO:0000256" key="10">
    <source>
        <dbReference type="ARBA" id="ARBA00029362"/>
    </source>
</evidence>
<evidence type="ECO:0000256" key="2">
    <source>
        <dbReference type="ARBA" id="ARBA00010958"/>
    </source>
</evidence>
<feature type="compositionally biased region" description="Basic and acidic residues" evidence="12">
    <location>
        <begin position="592"/>
        <end position="603"/>
    </location>
</feature>